<sequence>MINFSVIAIALIAFQIPSVPVALIEGALHIVPPRLSEEEAAEMRRFSKHGSLIITFSYFLIRSSGHDSYNDRMTFSRSWTKTKLPFLIFILAELTPSACSYLTPSGSNRLLGTGYTVRNDLPDDLLTALSLFEYLLSREREYSNQDFKTVDNLRAHDMDDLILSSESTGRNFYREVILTALLNRLDQEFLPKIAKAVAMEYEGNPKIVWPIVSGEISHKAAASSDVDTKIDSVISLALKSKSKRGRSVNRAMPPTNELCRMMNIQCY</sequence>
<feature type="chain" id="PRO_5043719166" evidence="1">
    <location>
        <begin position="23"/>
        <end position="267"/>
    </location>
</feature>
<evidence type="ECO:0000313" key="3">
    <source>
        <dbReference type="Proteomes" id="UP000735302"/>
    </source>
</evidence>
<keyword evidence="1" id="KW-0732">Signal</keyword>
<gene>
    <name evidence="2" type="ORF">PoB_006289800</name>
</gene>
<protein>
    <submittedName>
        <fullName evidence="2">Uncharacterized protein</fullName>
    </submittedName>
</protein>
<name>A0AAV4CWX4_9GAST</name>
<comment type="caution">
    <text evidence="2">The sequence shown here is derived from an EMBL/GenBank/DDBJ whole genome shotgun (WGS) entry which is preliminary data.</text>
</comment>
<dbReference type="EMBL" id="BLXT01007055">
    <property type="protein sequence ID" value="GFO36393.1"/>
    <property type="molecule type" value="Genomic_DNA"/>
</dbReference>
<organism evidence="2 3">
    <name type="scientific">Plakobranchus ocellatus</name>
    <dbReference type="NCBI Taxonomy" id="259542"/>
    <lineage>
        <taxon>Eukaryota</taxon>
        <taxon>Metazoa</taxon>
        <taxon>Spiralia</taxon>
        <taxon>Lophotrochozoa</taxon>
        <taxon>Mollusca</taxon>
        <taxon>Gastropoda</taxon>
        <taxon>Heterobranchia</taxon>
        <taxon>Euthyneura</taxon>
        <taxon>Panpulmonata</taxon>
        <taxon>Sacoglossa</taxon>
        <taxon>Placobranchoidea</taxon>
        <taxon>Plakobranchidae</taxon>
        <taxon>Plakobranchus</taxon>
    </lineage>
</organism>
<evidence type="ECO:0000313" key="2">
    <source>
        <dbReference type="EMBL" id="GFO36393.1"/>
    </source>
</evidence>
<evidence type="ECO:0000256" key="1">
    <source>
        <dbReference type="SAM" id="SignalP"/>
    </source>
</evidence>
<reference evidence="2 3" key="1">
    <citation type="journal article" date="2021" name="Elife">
        <title>Chloroplast acquisition without the gene transfer in kleptoplastic sea slugs, Plakobranchus ocellatus.</title>
        <authorList>
            <person name="Maeda T."/>
            <person name="Takahashi S."/>
            <person name="Yoshida T."/>
            <person name="Shimamura S."/>
            <person name="Takaki Y."/>
            <person name="Nagai Y."/>
            <person name="Toyoda A."/>
            <person name="Suzuki Y."/>
            <person name="Arimoto A."/>
            <person name="Ishii H."/>
            <person name="Satoh N."/>
            <person name="Nishiyama T."/>
            <person name="Hasebe M."/>
            <person name="Maruyama T."/>
            <person name="Minagawa J."/>
            <person name="Obokata J."/>
            <person name="Shigenobu S."/>
        </authorList>
    </citation>
    <scope>NUCLEOTIDE SEQUENCE [LARGE SCALE GENOMIC DNA]</scope>
</reference>
<feature type="signal peptide" evidence="1">
    <location>
        <begin position="1"/>
        <end position="22"/>
    </location>
</feature>
<accession>A0AAV4CWX4</accession>
<proteinExistence type="predicted"/>
<dbReference type="AlphaFoldDB" id="A0AAV4CWX4"/>
<keyword evidence="3" id="KW-1185">Reference proteome</keyword>
<dbReference type="Proteomes" id="UP000735302">
    <property type="component" value="Unassembled WGS sequence"/>
</dbReference>